<dbReference type="PROSITE" id="PS51257">
    <property type="entry name" value="PROKAR_LIPOPROTEIN"/>
    <property type="match status" value="1"/>
</dbReference>
<evidence type="ECO:0000256" key="1">
    <source>
        <dbReference type="ARBA" id="ARBA00022729"/>
    </source>
</evidence>
<feature type="compositionally biased region" description="Polar residues" evidence="2">
    <location>
        <begin position="101"/>
        <end position="120"/>
    </location>
</feature>
<keyword evidence="7" id="KW-1185">Reference proteome</keyword>
<dbReference type="Pfam" id="PF11611">
    <property type="entry name" value="DUF4352"/>
    <property type="match status" value="1"/>
</dbReference>
<dbReference type="Gene3D" id="2.60.40.10">
    <property type="entry name" value="Immunoglobulins"/>
    <property type="match status" value="1"/>
</dbReference>
<evidence type="ECO:0000256" key="2">
    <source>
        <dbReference type="SAM" id="MobiDB-lite"/>
    </source>
</evidence>
<dbReference type="AlphaFoldDB" id="E7QMV9"/>
<accession>E7QMV9</accession>
<feature type="domain" description="DUF4352" evidence="3">
    <location>
        <begin position="195"/>
        <end position="287"/>
    </location>
</feature>
<keyword evidence="1" id="KW-0732">Signal</keyword>
<evidence type="ECO:0000259" key="3">
    <source>
        <dbReference type="Pfam" id="PF11611"/>
    </source>
</evidence>
<protein>
    <recommendedName>
        <fullName evidence="3">DUF4352 domain-containing protein</fullName>
    </recommendedName>
</protein>
<dbReference type="OrthoDB" id="248345at2157"/>
<reference evidence="4 6" key="1">
    <citation type="journal article" date="2014" name="ISME J.">
        <title>Trehalose/2-sulfotrehalose biosynthesis and glycine-betaine uptake are widely spread mechanisms for osmoadaptation in the Halobacteriales.</title>
        <authorList>
            <person name="Youssef N.H."/>
            <person name="Savage-Ashlock K.N."/>
            <person name="McCully A.L."/>
            <person name="Luedtke B."/>
            <person name="Shaw E.I."/>
            <person name="Hoff W.D."/>
            <person name="Elshahed M.S."/>
        </authorList>
    </citation>
    <scope>NUCLEOTIDE SEQUENCE [LARGE SCALE GENOMIC DNA]</scope>
    <source>
        <strain evidence="4 6">DX253</strain>
    </source>
</reference>
<name>E7QMV9_HALPU</name>
<dbReference type="RefSeq" id="WP_007976300.1">
    <property type="nucleotide sequence ID" value="NZ_AEMG01000002.1"/>
</dbReference>
<dbReference type="InterPro" id="IPR029050">
    <property type="entry name" value="Immunoprotect_excell_Ig-like"/>
</dbReference>
<reference evidence="5" key="2">
    <citation type="submission" date="2016-11" db="EMBL/GenBank/DDBJ databases">
        <authorList>
            <person name="Jaros S."/>
            <person name="Januszkiewicz K."/>
            <person name="Wedrychowicz H."/>
        </authorList>
    </citation>
    <scope>NUCLEOTIDE SEQUENCE [LARGE SCALE GENOMIC DNA]</scope>
    <source>
        <strain evidence="5">DX253</strain>
    </source>
</reference>
<feature type="compositionally biased region" description="Low complexity" evidence="2">
    <location>
        <begin position="41"/>
        <end position="52"/>
    </location>
</feature>
<evidence type="ECO:0000313" key="7">
    <source>
        <dbReference type="Proteomes" id="UP000184203"/>
    </source>
</evidence>
<dbReference type="eggNOG" id="arCOG10971">
    <property type="taxonomic scope" value="Archaea"/>
</dbReference>
<dbReference type="Proteomes" id="UP000184203">
    <property type="component" value="Unassembled WGS sequence"/>
</dbReference>
<evidence type="ECO:0000313" key="4">
    <source>
        <dbReference type="EMBL" id="EFW93754.1"/>
    </source>
</evidence>
<dbReference type="Proteomes" id="UP000003751">
    <property type="component" value="Unassembled WGS sequence"/>
</dbReference>
<feature type="region of interest" description="Disordered" evidence="2">
    <location>
        <begin position="101"/>
        <end position="127"/>
    </location>
</feature>
<dbReference type="EMBL" id="FRAN01000007">
    <property type="protein sequence ID" value="SHL49993.1"/>
    <property type="molecule type" value="Genomic_DNA"/>
</dbReference>
<proteinExistence type="predicted"/>
<dbReference type="InterPro" id="IPR029051">
    <property type="entry name" value="DUF4352"/>
</dbReference>
<reference evidence="7" key="3">
    <citation type="submission" date="2016-11" db="EMBL/GenBank/DDBJ databases">
        <authorList>
            <person name="Varghese N."/>
            <person name="Submissions S."/>
        </authorList>
    </citation>
    <scope>NUCLEOTIDE SEQUENCE [LARGE SCALE GENOMIC DNA]</scope>
    <source>
        <strain evidence="7">DX253</strain>
    </source>
</reference>
<sequence length="304" mass="32722">MRRRRFLLTSGATLAGGALAGCTGSEPKNGGNGDDSTTNETSGSGMSNETTTSGGGGGGKTTVDGFQLVSTDVPKQVTMGQQFSLSLTLKNVGDEPKAFQSSVQVDGNSPGAQQTGQMQTDKIDPGKTTKWSTTLTYPYVAKVNYRIEKLDETFTIDIVGEKLSFGETFRSPTEVAMTIQDITLTDHYRYEPSGGGSENVEASDGRQWAFVTVKAENKFRMKQTLPKGEQIHLIVGGDKVSMADIAKEDGKYEVNRFGDRTVASGESLTGWLAYEISADTSVDDLTVEWKGSDGNGSWWARWSQ</sequence>
<evidence type="ECO:0000313" key="5">
    <source>
        <dbReference type="EMBL" id="SHL49993.1"/>
    </source>
</evidence>
<dbReference type="InterPro" id="IPR013783">
    <property type="entry name" value="Ig-like_fold"/>
</dbReference>
<feature type="region of interest" description="Disordered" evidence="2">
    <location>
        <begin position="19"/>
        <end position="65"/>
    </location>
</feature>
<dbReference type="EMBL" id="AEMG01000002">
    <property type="protein sequence ID" value="EFW93754.1"/>
    <property type="molecule type" value="Genomic_DNA"/>
</dbReference>
<dbReference type="PATRIC" id="fig|797209.4.peg.261"/>
<organism evidence="4 6">
    <name type="scientific">Haladaptatus paucihalophilus DX253</name>
    <dbReference type="NCBI Taxonomy" id="797209"/>
    <lineage>
        <taxon>Archaea</taxon>
        <taxon>Methanobacteriati</taxon>
        <taxon>Methanobacteriota</taxon>
        <taxon>Stenosarchaea group</taxon>
        <taxon>Halobacteria</taxon>
        <taxon>Halobacteriales</taxon>
        <taxon>Haladaptataceae</taxon>
        <taxon>Haladaptatus</taxon>
    </lineage>
</organism>
<evidence type="ECO:0000313" key="6">
    <source>
        <dbReference type="Proteomes" id="UP000003751"/>
    </source>
</evidence>
<gene>
    <name evidence="5" type="ORF">SAMN05444342_3976</name>
    <name evidence="4" type="ORF">ZOD2009_01385</name>
</gene>
<dbReference type="Gene3D" id="2.60.40.1240">
    <property type="match status" value="1"/>
</dbReference>